<evidence type="ECO:0000256" key="2">
    <source>
        <dbReference type="ARBA" id="ARBA00022723"/>
    </source>
</evidence>
<dbReference type="RefSeq" id="WP_045054636.1">
    <property type="nucleotide sequence ID" value="NZ_CAWMDP010000042.1"/>
</dbReference>
<dbReference type="Gene3D" id="2.102.10.10">
    <property type="entry name" value="Rieske [2Fe-2S] iron-sulphur domain"/>
    <property type="match status" value="1"/>
</dbReference>
<keyword evidence="4" id="KW-0408">Iron</keyword>
<sequence>MDLATTLTSQTVQNSVRKVGINPNYWYPIGWANHLKPGDIMPVMVWQQAIAIYRDPNGDVRALEDACPHKGIALHKGKVQGCNLACAYHGWEFDGQGNCVNIPYLPPEQKLPRARARSYRVQEKYNLIWIFPGDPALATTNSPRDIPEFDQPNWLMVPVTAQFQAHFSICNENTMDVFHGFLHQNLQEWFDPVLLSLRETETSVLAEYQVSYKNWIAKFLGLSDRADAVTTLPVSVYYRYPHYYTILQGISTLYLFRLPLDPTQSRSFAFFFFKVRLPQLISKPLTPILQKILQRFMLMKFLAQDIEMLESEQKTYLANPQRRYVEINPAIIAIQRLIVRQYEQFLQKSRPKM</sequence>
<dbReference type="Gene3D" id="3.90.380.10">
    <property type="entry name" value="Naphthalene 1,2-dioxygenase Alpha Subunit, Chain A, domain 1"/>
    <property type="match status" value="1"/>
</dbReference>
<dbReference type="GO" id="GO:0051537">
    <property type="term" value="F:2 iron, 2 sulfur cluster binding"/>
    <property type="evidence" value="ECO:0007669"/>
    <property type="project" value="UniProtKB-KW"/>
</dbReference>
<reference evidence="7 8" key="1">
    <citation type="submission" date="2015-02" db="EMBL/GenBank/DDBJ databases">
        <title>Draft genome of a novel marine cyanobacterium (Chroococcales) isolated from South Atlantic Ocean.</title>
        <authorList>
            <person name="Rigonato J."/>
            <person name="Alvarenga D.O."/>
            <person name="Branco L.H."/>
            <person name="Varani A.M."/>
            <person name="Brandini F.P."/>
            <person name="Fiore M.F."/>
        </authorList>
    </citation>
    <scope>NUCLEOTIDE SEQUENCE [LARGE SCALE GENOMIC DNA]</scope>
    <source>
        <strain evidence="7 8">CENA595</strain>
    </source>
</reference>
<dbReference type="EMBL" id="JYON01000009">
    <property type="protein sequence ID" value="KJH71831.1"/>
    <property type="molecule type" value="Genomic_DNA"/>
</dbReference>
<dbReference type="Pfam" id="PF00355">
    <property type="entry name" value="Rieske"/>
    <property type="match status" value="1"/>
</dbReference>
<keyword evidence="8" id="KW-1185">Reference proteome</keyword>
<keyword evidence="5" id="KW-0411">Iron-sulfur</keyword>
<dbReference type="GO" id="GO:0004497">
    <property type="term" value="F:monooxygenase activity"/>
    <property type="evidence" value="ECO:0007669"/>
    <property type="project" value="UniProtKB-ARBA"/>
</dbReference>
<dbReference type="SUPFAM" id="SSF50022">
    <property type="entry name" value="ISP domain"/>
    <property type="match status" value="1"/>
</dbReference>
<name>A0A0D8ZX95_9CYAN</name>
<dbReference type="PROSITE" id="PS51296">
    <property type="entry name" value="RIESKE"/>
    <property type="match status" value="1"/>
</dbReference>
<accession>A0A0D8ZX95</accession>
<dbReference type="GO" id="GO:0046872">
    <property type="term" value="F:metal ion binding"/>
    <property type="evidence" value="ECO:0007669"/>
    <property type="project" value="UniProtKB-KW"/>
</dbReference>
<proteinExistence type="predicted"/>
<dbReference type="PATRIC" id="fig|1618023.3.peg.3893"/>
<dbReference type="CDD" id="cd03469">
    <property type="entry name" value="Rieske_RO_Alpha_N"/>
    <property type="match status" value="1"/>
</dbReference>
<evidence type="ECO:0000256" key="4">
    <source>
        <dbReference type="ARBA" id="ARBA00023004"/>
    </source>
</evidence>
<comment type="caution">
    <text evidence="7">The sequence shown here is derived from an EMBL/GenBank/DDBJ whole genome shotgun (WGS) entry which is preliminary data.</text>
</comment>
<dbReference type="PANTHER" id="PTHR21266:SF57">
    <property type="entry name" value="3-CHLOROBENZOATE-3,4-DIOXYGENASE"/>
    <property type="match status" value="1"/>
</dbReference>
<dbReference type="InterPro" id="IPR050584">
    <property type="entry name" value="Cholesterol_7-desaturase"/>
</dbReference>
<dbReference type="InterPro" id="IPR036922">
    <property type="entry name" value="Rieske_2Fe-2S_sf"/>
</dbReference>
<dbReference type="PANTHER" id="PTHR21266">
    <property type="entry name" value="IRON-SULFUR DOMAIN CONTAINING PROTEIN"/>
    <property type="match status" value="1"/>
</dbReference>
<dbReference type="InterPro" id="IPR017941">
    <property type="entry name" value="Rieske_2Fe-2S"/>
</dbReference>
<dbReference type="OrthoDB" id="477744at2"/>
<evidence type="ECO:0000256" key="1">
    <source>
        <dbReference type="ARBA" id="ARBA00022714"/>
    </source>
</evidence>
<dbReference type="InterPro" id="IPR044043">
    <property type="entry name" value="VanA_C_cat"/>
</dbReference>
<evidence type="ECO:0000259" key="6">
    <source>
        <dbReference type="PROSITE" id="PS51296"/>
    </source>
</evidence>
<evidence type="ECO:0000256" key="5">
    <source>
        <dbReference type="ARBA" id="ARBA00023014"/>
    </source>
</evidence>
<organism evidence="7 8">
    <name type="scientific">Aliterella atlantica CENA595</name>
    <dbReference type="NCBI Taxonomy" id="1618023"/>
    <lineage>
        <taxon>Bacteria</taxon>
        <taxon>Bacillati</taxon>
        <taxon>Cyanobacteriota</taxon>
        <taxon>Cyanophyceae</taxon>
        <taxon>Chroococcidiopsidales</taxon>
        <taxon>Aliterellaceae</taxon>
        <taxon>Aliterella</taxon>
    </lineage>
</organism>
<dbReference type="Pfam" id="PF19112">
    <property type="entry name" value="VanA_C"/>
    <property type="match status" value="1"/>
</dbReference>
<evidence type="ECO:0000313" key="7">
    <source>
        <dbReference type="EMBL" id="KJH71831.1"/>
    </source>
</evidence>
<dbReference type="Proteomes" id="UP000032452">
    <property type="component" value="Unassembled WGS sequence"/>
</dbReference>
<gene>
    <name evidence="7" type="ORF">UH38_10625</name>
</gene>
<keyword evidence="2" id="KW-0479">Metal-binding</keyword>
<evidence type="ECO:0000313" key="8">
    <source>
        <dbReference type="Proteomes" id="UP000032452"/>
    </source>
</evidence>
<keyword evidence="1" id="KW-0001">2Fe-2S</keyword>
<keyword evidence="3" id="KW-0560">Oxidoreductase</keyword>
<dbReference type="SUPFAM" id="SSF55961">
    <property type="entry name" value="Bet v1-like"/>
    <property type="match status" value="1"/>
</dbReference>
<feature type="domain" description="Rieske" evidence="6">
    <location>
        <begin position="26"/>
        <end position="130"/>
    </location>
</feature>
<protein>
    <submittedName>
        <fullName evidence="7">(2Fe-2S)-binding protein</fullName>
    </submittedName>
</protein>
<evidence type="ECO:0000256" key="3">
    <source>
        <dbReference type="ARBA" id="ARBA00023002"/>
    </source>
</evidence>
<dbReference type="STRING" id="1618023.UH38_10625"/>
<dbReference type="GO" id="GO:0016705">
    <property type="term" value="F:oxidoreductase activity, acting on paired donors, with incorporation or reduction of molecular oxygen"/>
    <property type="evidence" value="ECO:0007669"/>
    <property type="project" value="UniProtKB-ARBA"/>
</dbReference>
<dbReference type="AlphaFoldDB" id="A0A0D8ZX95"/>